<dbReference type="AlphaFoldDB" id="A0A540X8D8"/>
<dbReference type="Proteomes" id="UP000315369">
    <property type="component" value="Unassembled WGS sequence"/>
</dbReference>
<protein>
    <submittedName>
        <fullName evidence="1">Uncharacterized protein</fullName>
    </submittedName>
</protein>
<name>A0A540X8D8_9BACT</name>
<accession>A0A540X8D8</accession>
<gene>
    <name evidence="1" type="ORF">FJV41_02905</name>
</gene>
<dbReference type="RefSeq" id="WP_141640843.1">
    <property type="nucleotide sequence ID" value="NZ_VIFM01000006.1"/>
</dbReference>
<dbReference type="EMBL" id="VIFM01000006">
    <property type="protein sequence ID" value="TQF17573.1"/>
    <property type="molecule type" value="Genomic_DNA"/>
</dbReference>
<proteinExistence type="predicted"/>
<evidence type="ECO:0000313" key="2">
    <source>
        <dbReference type="Proteomes" id="UP000315369"/>
    </source>
</evidence>
<keyword evidence="2" id="KW-1185">Reference proteome</keyword>
<dbReference type="OrthoDB" id="3402375at2"/>
<evidence type="ECO:0000313" key="1">
    <source>
        <dbReference type="EMBL" id="TQF17573.1"/>
    </source>
</evidence>
<sequence length="109" mass="11678">MADFRTAYSKLIQDVWANPGKKGQIEQDPDLLKVYGFDTIPKSVAFTEAYSGATTTGYDEQLKSWDRNKDGNITLFIPPQPTVTPGGAAGAAAKDVSVCCCCCPCCTCT</sequence>
<organism evidence="1 2">
    <name type="scientific">Myxococcus llanfairpwllgwyngyllgogerychwyrndrobwllllantysiliogogogochensis</name>
    <dbReference type="NCBI Taxonomy" id="2590453"/>
    <lineage>
        <taxon>Bacteria</taxon>
        <taxon>Pseudomonadati</taxon>
        <taxon>Myxococcota</taxon>
        <taxon>Myxococcia</taxon>
        <taxon>Myxococcales</taxon>
        <taxon>Cystobacterineae</taxon>
        <taxon>Myxococcaceae</taxon>
        <taxon>Myxococcus</taxon>
    </lineage>
</organism>
<comment type="caution">
    <text evidence="1">The sequence shown here is derived from an EMBL/GenBank/DDBJ whole genome shotgun (WGS) entry which is preliminary data.</text>
</comment>
<reference evidence="1 2" key="1">
    <citation type="submission" date="2019-06" db="EMBL/GenBank/DDBJ databases">
        <authorList>
            <person name="Livingstone P."/>
            <person name="Whitworth D."/>
        </authorList>
    </citation>
    <scope>NUCLEOTIDE SEQUENCE [LARGE SCALE GENOMIC DNA]</scope>
    <source>
        <strain evidence="1 2">AM401</strain>
    </source>
</reference>